<protein>
    <submittedName>
        <fullName evidence="1">Uncharacterized protein</fullName>
    </submittedName>
</protein>
<dbReference type="Proteomes" id="UP001590951">
    <property type="component" value="Unassembled WGS sequence"/>
</dbReference>
<organism evidence="1 2">
    <name type="scientific">Lepraria finkii</name>
    <dbReference type="NCBI Taxonomy" id="1340010"/>
    <lineage>
        <taxon>Eukaryota</taxon>
        <taxon>Fungi</taxon>
        <taxon>Dikarya</taxon>
        <taxon>Ascomycota</taxon>
        <taxon>Pezizomycotina</taxon>
        <taxon>Lecanoromycetes</taxon>
        <taxon>OSLEUM clade</taxon>
        <taxon>Lecanoromycetidae</taxon>
        <taxon>Lecanorales</taxon>
        <taxon>Lecanorineae</taxon>
        <taxon>Stereocaulaceae</taxon>
        <taxon>Lepraria</taxon>
    </lineage>
</organism>
<accession>A0ABR4ASF7</accession>
<name>A0ABR4ASF7_9LECA</name>
<keyword evidence="2" id="KW-1185">Reference proteome</keyword>
<sequence length="203" mass="22491">MSTYENVPFEDFGSADSNMLALFAIFGQHSMDPLISLTTDEATKAAYVRMHATLLHLQAQRSLSCHPTPAETAIREALGVKRAELENGGLNAAFTSAVELVYEVWPQHIKYGSETAMPLGSRKKPLGKCKKLLPYTKRLRNYVLDAREDAKGECGTYTLSVFWSKVAWYHQELSKYTEALAFASLGLSICDKALDTVFADTCP</sequence>
<dbReference type="EMBL" id="JBHFEH010000083">
    <property type="protein sequence ID" value="KAL2048078.1"/>
    <property type="molecule type" value="Genomic_DNA"/>
</dbReference>
<evidence type="ECO:0000313" key="2">
    <source>
        <dbReference type="Proteomes" id="UP001590951"/>
    </source>
</evidence>
<evidence type="ECO:0000313" key="1">
    <source>
        <dbReference type="EMBL" id="KAL2048078.1"/>
    </source>
</evidence>
<reference evidence="1 2" key="1">
    <citation type="submission" date="2024-09" db="EMBL/GenBank/DDBJ databases">
        <title>Rethinking Asexuality: The Enigmatic Case of Functional Sexual Genes in Lepraria (Stereocaulaceae).</title>
        <authorList>
            <person name="Doellman M."/>
            <person name="Sun Y."/>
            <person name="Barcenas-Pena A."/>
            <person name="Lumbsch H.T."/>
            <person name="Grewe F."/>
        </authorList>
    </citation>
    <scope>NUCLEOTIDE SEQUENCE [LARGE SCALE GENOMIC DNA]</scope>
    <source>
        <strain evidence="1 2">Grewe 0041</strain>
    </source>
</reference>
<gene>
    <name evidence="1" type="ORF">ABVK25_011063</name>
</gene>
<comment type="caution">
    <text evidence="1">The sequence shown here is derived from an EMBL/GenBank/DDBJ whole genome shotgun (WGS) entry which is preliminary data.</text>
</comment>
<proteinExistence type="predicted"/>